<keyword evidence="2" id="KW-1185">Reference proteome</keyword>
<dbReference type="EMBL" id="OZ019905">
    <property type="protein sequence ID" value="CAK9201246.1"/>
    <property type="molecule type" value="Genomic_DNA"/>
</dbReference>
<organism evidence="1 2">
    <name type="scientific">Sphagnum troendelagicum</name>
    <dbReference type="NCBI Taxonomy" id="128251"/>
    <lineage>
        <taxon>Eukaryota</taxon>
        <taxon>Viridiplantae</taxon>
        <taxon>Streptophyta</taxon>
        <taxon>Embryophyta</taxon>
        <taxon>Bryophyta</taxon>
        <taxon>Sphagnophytina</taxon>
        <taxon>Sphagnopsida</taxon>
        <taxon>Sphagnales</taxon>
        <taxon>Sphagnaceae</taxon>
        <taxon>Sphagnum</taxon>
    </lineage>
</organism>
<dbReference type="Proteomes" id="UP001497512">
    <property type="component" value="Chromosome 13"/>
</dbReference>
<evidence type="ECO:0000313" key="1">
    <source>
        <dbReference type="EMBL" id="CAK9201246.1"/>
    </source>
</evidence>
<proteinExistence type="predicted"/>
<gene>
    <name evidence="1" type="ORF">CSSPTR1EN2_LOCUS5811</name>
</gene>
<evidence type="ECO:0000313" key="2">
    <source>
        <dbReference type="Proteomes" id="UP001497512"/>
    </source>
</evidence>
<accession>A0ABP0TNU3</accession>
<sequence>MNGDGQTLVDGRLWMDVRGQKGLDGWTLVDGHLWTDVGGWKGSDGWNHMEVGQTLDKCQLQGWTDVK</sequence>
<name>A0ABP0TNU3_9BRYO</name>
<reference evidence="1" key="1">
    <citation type="submission" date="2024-02" db="EMBL/GenBank/DDBJ databases">
        <authorList>
            <consortium name="ELIXIR-Norway"/>
            <consortium name="Elixir Norway"/>
        </authorList>
    </citation>
    <scope>NUCLEOTIDE SEQUENCE</scope>
</reference>
<protein>
    <submittedName>
        <fullName evidence="1">Uncharacterized protein</fullName>
    </submittedName>
</protein>